<feature type="transmembrane region" description="Helical" evidence="1">
    <location>
        <begin position="101"/>
        <end position="122"/>
    </location>
</feature>
<name>A0A319ABE5_9EURO</name>
<keyword evidence="1" id="KW-0812">Transmembrane</keyword>
<dbReference type="RefSeq" id="XP_025434950.1">
    <property type="nucleotide sequence ID" value="XM_025570364.1"/>
</dbReference>
<keyword evidence="3" id="KW-1185">Reference proteome</keyword>
<evidence type="ECO:0000313" key="3">
    <source>
        <dbReference type="Proteomes" id="UP000248349"/>
    </source>
</evidence>
<evidence type="ECO:0000256" key="1">
    <source>
        <dbReference type="SAM" id="Phobius"/>
    </source>
</evidence>
<dbReference type="AlphaFoldDB" id="A0A319ABE5"/>
<accession>A0A319ABE5</accession>
<evidence type="ECO:0000313" key="2">
    <source>
        <dbReference type="EMBL" id="PYH48968.1"/>
    </source>
</evidence>
<keyword evidence="1" id="KW-0472">Membrane</keyword>
<proteinExistence type="predicted"/>
<protein>
    <submittedName>
        <fullName evidence="2">Uncharacterized protein</fullName>
    </submittedName>
</protein>
<reference evidence="2 3" key="1">
    <citation type="submission" date="2016-12" db="EMBL/GenBank/DDBJ databases">
        <title>The genomes of Aspergillus section Nigri reveals drivers in fungal speciation.</title>
        <authorList>
            <consortium name="DOE Joint Genome Institute"/>
            <person name="Vesth T.C."/>
            <person name="Nybo J."/>
            <person name="Theobald S."/>
            <person name="Brandl J."/>
            <person name="Frisvad J.C."/>
            <person name="Nielsen K.F."/>
            <person name="Lyhne E.K."/>
            <person name="Kogle M.E."/>
            <person name="Kuo A."/>
            <person name="Riley R."/>
            <person name="Clum A."/>
            <person name="Nolan M."/>
            <person name="Lipzen A."/>
            <person name="Salamov A."/>
            <person name="Henrissat B."/>
            <person name="Wiebenga A."/>
            <person name="De Vries R.P."/>
            <person name="Grigoriev I.V."/>
            <person name="Mortensen U.H."/>
            <person name="Andersen M.R."/>
            <person name="Baker S.E."/>
        </authorList>
    </citation>
    <scope>NUCLEOTIDE SEQUENCE [LARGE SCALE GENOMIC DNA]</scope>
    <source>
        <strain evidence="2 3">JOP 1030-1</strain>
    </source>
</reference>
<dbReference type="EMBL" id="KZ821220">
    <property type="protein sequence ID" value="PYH48968.1"/>
    <property type="molecule type" value="Genomic_DNA"/>
</dbReference>
<sequence>MQRSVLVGRCLGTTNPLRFLLSFYLPQRRKHARSPYQTDKSRERWQENGHIFGCNLPIFQLHFVFRKPPSIYLVLQDLWSQKNSIIFNYLQLLLRRICMNFLFLSMLFLFVFLVPCFSPILFPLPPRSPYPPSP</sequence>
<keyword evidence="1" id="KW-1133">Transmembrane helix</keyword>
<dbReference type="GeneID" id="37071592"/>
<organism evidence="2 3">
    <name type="scientific">Aspergillus saccharolyticus JOP 1030-1</name>
    <dbReference type="NCBI Taxonomy" id="1450539"/>
    <lineage>
        <taxon>Eukaryota</taxon>
        <taxon>Fungi</taxon>
        <taxon>Dikarya</taxon>
        <taxon>Ascomycota</taxon>
        <taxon>Pezizomycotina</taxon>
        <taxon>Eurotiomycetes</taxon>
        <taxon>Eurotiomycetidae</taxon>
        <taxon>Eurotiales</taxon>
        <taxon>Aspergillaceae</taxon>
        <taxon>Aspergillus</taxon>
        <taxon>Aspergillus subgen. Circumdati</taxon>
    </lineage>
</organism>
<gene>
    <name evidence="2" type="ORF">BP01DRAFT_117465</name>
</gene>
<dbReference type="Proteomes" id="UP000248349">
    <property type="component" value="Unassembled WGS sequence"/>
</dbReference>